<proteinExistence type="predicted"/>
<name>D7KTT3_ARALL</name>
<evidence type="ECO:0000256" key="1">
    <source>
        <dbReference type="SAM" id="SignalP"/>
    </source>
</evidence>
<dbReference type="HOGENOM" id="CLU_2657816_0_0_1"/>
<dbReference type="Gramene" id="scaffold_202598.1">
    <property type="protein sequence ID" value="scaffold_202598.1"/>
    <property type="gene ID" value="scaffold_202598.1"/>
</dbReference>
<evidence type="ECO:0000313" key="3">
    <source>
        <dbReference type="Proteomes" id="UP000008694"/>
    </source>
</evidence>
<accession>D7KTT3</accession>
<reference evidence="3" key="1">
    <citation type="journal article" date="2011" name="Nat. Genet.">
        <title>The Arabidopsis lyrata genome sequence and the basis of rapid genome size change.</title>
        <authorList>
            <person name="Hu T.T."/>
            <person name="Pattyn P."/>
            <person name="Bakker E.G."/>
            <person name="Cao J."/>
            <person name="Cheng J.-F."/>
            <person name="Clark R.M."/>
            <person name="Fahlgren N."/>
            <person name="Fawcett J.A."/>
            <person name="Grimwood J."/>
            <person name="Gundlach H."/>
            <person name="Haberer G."/>
            <person name="Hollister J.D."/>
            <person name="Ossowski S."/>
            <person name="Ottilar R.P."/>
            <person name="Salamov A.A."/>
            <person name="Schneeberger K."/>
            <person name="Spannagl M."/>
            <person name="Wang X."/>
            <person name="Yang L."/>
            <person name="Nasrallah M.E."/>
            <person name="Bergelson J."/>
            <person name="Carrington J.C."/>
            <person name="Gaut B.S."/>
            <person name="Schmutz J."/>
            <person name="Mayer K.F.X."/>
            <person name="Van de Peer Y."/>
            <person name="Grigoriev I.V."/>
            <person name="Nordborg M."/>
            <person name="Weigel D."/>
            <person name="Guo Y.-L."/>
        </authorList>
    </citation>
    <scope>NUCLEOTIDE SEQUENCE [LARGE SCALE GENOMIC DNA]</scope>
    <source>
        <strain evidence="3">cv. MN47</strain>
    </source>
</reference>
<keyword evidence="3" id="KW-1185">Reference proteome</keyword>
<protein>
    <submittedName>
        <fullName evidence="2">Uncharacterized protein</fullName>
    </submittedName>
</protein>
<keyword evidence="1" id="KW-0732">Signal</keyword>
<dbReference type="STRING" id="81972.D7KTT3"/>
<dbReference type="EMBL" id="GL348714">
    <property type="protein sequence ID" value="EFH63897.1"/>
    <property type="molecule type" value="Genomic_DNA"/>
</dbReference>
<evidence type="ECO:0000313" key="2">
    <source>
        <dbReference type="EMBL" id="EFH63897.1"/>
    </source>
</evidence>
<organism evidence="3">
    <name type="scientific">Arabidopsis lyrata subsp. lyrata</name>
    <name type="common">Lyre-leaved rock-cress</name>
    <dbReference type="NCBI Taxonomy" id="81972"/>
    <lineage>
        <taxon>Eukaryota</taxon>
        <taxon>Viridiplantae</taxon>
        <taxon>Streptophyta</taxon>
        <taxon>Embryophyta</taxon>
        <taxon>Tracheophyta</taxon>
        <taxon>Spermatophyta</taxon>
        <taxon>Magnoliopsida</taxon>
        <taxon>eudicotyledons</taxon>
        <taxon>Gunneridae</taxon>
        <taxon>Pentapetalae</taxon>
        <taxon>rosids</taxon>
        <taxon>malvids</taxon>
        <taxon>Brassicales</taxon>
        <taxon>Brassicaceae</taxon>
        <taxon>Camelineae</taxon>
        <taxon>Arabidopsis</taxon>
    </lineage>
</organism>
<dbReference type="Proteomes" id="UP000008694">
    <property type="component" value="Unassembled WGS sequence"/>
</dbReference>
<feature type="signal peptide" evidence="1">
    <location>
        <begin position="1"/>
        <end position="19"/>
    </location>
</feature>
<feature type="chain" id="PRO_5003101869" evidence="1">
    <location>
        <begin position="20"/>
        <end position="76"/>
    </location>
</feature>
<sequence>MALTSSAIVLCFDLALSAASFSFTVSHNYSIVGYAPKDLEFHEKLFNLFENWISNSKSFTRALRRSLLGLISSKTT</sequence>
<gene>
    <name evidence="2" type="ORF">ARALYDRAFT_895524</name>
</gene>
<dbReference type="AlphaFoldDB" id="D7KTT3"/>